<reference evidence="1" key="1">
    <citation type="submission" date="2021-11" db="EMBL/GenBank/DDBJ databases">
        <title>Study of the species diversity of bacterial strains isolated from a unique natural object - Shulgan-Tash cave (Bashkiria).</title>
        <authorList>
            <person name="Sazanova A.L."/>
            <person name="Chirak E.R."/>
            <person name="Safronova V.I."/>
        </authorList>
    </citation>
    <scope>NUCLEOTIDE SEQUENCE</scope>
    <source>
        <strain evidence="1">P1</strain>
    </source>
</reference>
<evidence type="ECO:0000313" key="2">
    <source>
        <dbReference type="Proteomes" id="UP001059663"/>
    </source>
</evidence>
<protein>
    <submittedName>
        <fullName evidence="1">Peptidoglycan-binding protein</fullName>
    </submittedName>
</protein>
<dbReference type="EMBL" id="CP087977">
    <property type="protein sequence ID" value="UUZ43997.1"/>
    <property type="molecule type" value="Genomic_DNA"/>
</dbReference>
<evidence type="ECO:0000313" key="1">
    <source>
        <dbReference type="EMBL" id="UUZ43997.1"/>
    </source>
</evidence>
<organism evidence="1 2">
    <name type="scientific">Janibacter limosus</name>
    <dbReference type="NCBI Taxonomy" id="53458"/>
    <lineage>
        <taxon>Bacteria</taxon>
        <taxon>Bacillati</taxon>
        <taxon>Actinomycetota</taxon>
        <taxon>Actinomycetes</taxon>
        <taxon>Micrococcales</taxon>
        <taxon>Intrasporangiaceae</taxon>
        <taxon>Janibacter</taxon>
    </lineage>
</organism>
<proteinExistence type="predicted"/>
<accession>A0AC61U1V3</accession>
<dbReference type="Proteomes" id="UP001059663">
    <property type="component" value="Chromosome"/>
</dbReference>
<gene>
    <name evidence="1" type="ORF">LP422_15150</name>
</gene>
<name>A0AC61U1V3_9MICO</name>
<sequence length="266" mass="27629">MQRELKVTADGAFGPQTEQAVKAFQKAKQLKVDGVVTPNVWKAPAGKTYTKDGATSGATTGLGAYLTTTIRSGSRGDAVKALQRELKVTADGSFGPQTEQAVRTFQKAKQLKVDGVVTPNVWKAPAGKTYTKDGATSTPTTRPASAKVVTTTEFDKLRSTVPANGARGAEVKVLQRALGGIAVDGSYGSGTVKAVRAFPGAGGPAGHRHRRRKAVDHARAACLPLPAVPQHRPQAGLVGSGRPRPPERAGPGGGRQLRLGDEGRGP</sequence>